<feature type="domain" description="Hydantoinase B/oxoprolinase" evidence="1">
    <location>
        <begin position="21"/>
        <end position="538"/>
    </location>
</feature>
<dbReference type="RefSeq" id="WP_159345889.1">
    <property type="nucleotide sequence ID" value="NZ_JBALOT010000010.1"/>
</dbReference>
<reference evidence="2 3" key="1">
    <citation type="journal article" date="2020" name="G3 (Bethesda)">
        <title>Whole Genome Sequencing and Comparative Genomics of Two Nematicidal Bacillus Strains Reveals a Wide Range of Possible Virulence Factors.</title>
        <authorList>
            <person name="Susic N."/>
            <person name="Janezic S."/>
            <person name="Rupnik M."/>
            <person name="Geric Stare B."/>
        </authorList>
    </citation>
    <scope>NUCLEOTIDE SEQUENCE [LARGE SCALE GENOMIC DNA]</scope>
    <source>
        <strain evidence="2 3">I-1582</strain>
    </source>
</reference>
<protein>
    <submittedName>
        <fullName evidence="2">N-methylhydantoinase B</fullName>
        <ecNumber evidence="2">3.5.2.14</ecNumber>
    </submittedName>
</protein>
<dbReference type="InterPro" id="IPR003692">
    <property type="entry name" value="Hydantoinase_B"/>
</dbReference>
<sequence length="591" mass="64637">MTKDAGLKNVEKMSNGNQEEHIQVQVIHNYLLSAAREMMRNLKRTAFDTIIYEIQDFGLGIYDRECRLLAESPGLAIFTRGNDFALRKMVEFLGEENIHEGDVILFNYPYWSSNHTLDVLVTSPIFYGDELVGYTACKAHWLDLNQQDPGYCLDTTSIHNEGLILPALKIYKRGVRDQEVENLIMYNTRIPDRVVGNMNAQISCCHTGEKRVQELVEKFGLDAFKTASQEILNHGERIARSRLASLPKGTWSAEDWVDDDGVEKDKMIKIKVTVTVTDDEFIVDFTGTDPAVKGPVNLPIGITEGVSALAFKGLTTPDTPANDGNFRPLRVIAPEGSLVNAQHPAATFTIWPSIHIPEIICKALAPAMPDIVPACSGGEVVSVMGVGTHPVTGKVWLEATNEAVGFGGHAGGDGENAIMHLSEPGCRNNPIEVLENKAPLLIEGYFLRQDSCGAGENRGGVGATRVYRFTAPGSAVTILKKTKTRPWALNDGLEAEANHIILRPGTDREVLTGAVNEPLESGEVLISSAGGGGGWGNPLHRSPEKVLQDVRDGYVSLDSAKRDYGVIIDTGSWTIDYSATSTLRQKRLEDK</sequence>
<keyword evidence="2" id="KW-0378">Hydrolase</keyword>
<name>A0A800MUL5_CYTFI</name>
<dbReference type="EMBL" id="VDEM01000049">
    <property type="protein sequence ID" value="KAF0822702.1"/>
    <property type="molecule type" value="Genomic_DNA"/>
</dbReference>
<dbReference type="GO" id="GO:0047423">
    <property type="term" value="F:N-methylhydantoinase (ATP-hydrolyzing) activity"/>
    <property type="evidence" value="ECO:0007669"/>
    <property type="project" value="UniProtKB-EC"/>
</dbReference>
<comment type="caution">
    <text evidence="2">The sequence shown here is derived from an EMBL/GenBank/DDBJ whole genome shotgun (WGS) entry which is preliminary data.</text>
</comment>
<dbReference type="PANTHER" id="PTHR11365:SF23">
    <property type="entry name" value="HYPOTHETICAL 5-OXOPROLINASE (EUROFUNG)-RELATED"/>
    <property type="match status" value="1"/>
</dbReference>
<dbReference type="GO" id="GO:0006749">
    <property type="term" value="P:glutathione metabolic process"/>
    <property type="evidence" value="ECO:0007669"/>
    <property type="project" value="TreeGrafter"/>
</dbReference>
<evidence type="ECO:0000313" key="2">
    <source>
        <dbReference type="EMBL" id="KAF0822702.1"/>
    </source>
</evidence>
<dbReference type="OrthoDB" id="102473at2"/>
<dbReference type="GO" id="GO:0017168">
    <property type="term" value="F:5-oxoprolinase (ATP-hydrolyzing) activity"/>
    <property type="evidence" value="ECO:0007669"/>
    <property type="project" value="TreeGrafter"/>
</dbReference>
<dbReference type="EC" id="3.5.2.14" evidence="2"/>
<dbReference type="AlphaFoldDB" id="A0A800MUL5"/>
<dbReference type="Pfam" id="PF02538">
    <property type="entry name" value="Hydantoinase_B"/>
    <property type="match status" value="1"/>
</dbReference>
<dbReference type="InterPro" id="IPR045079">
    <property type="entry name" value="Oxoprolinase-like"/>
</dbReference>
<dbReference type="PANTHER" id="PTHR11365">
    <property type="entry name" value="5-OXOPROLINASE RELATED"/>
    <property type="match status" value="1"/>
</dbReference>
<gene>
    <name evidence="2" type="ORF">KIS1582_3537</name>
</gene>
<accession>A0A800MUL5</accession>
<evidence type="ECO:0000259" key="1">
    <source>
        <dbReference type="Pfam" id="PF02538"/>
    </source>
</evidence>
<proteinExistence type="predicted"/>
<organism evidence="2 3">
    <name type="scientific">Cytobacillus firmus</name>
    <name type="common">Bacillus firmus</name>
    <dbReference type="NCBI Taxonomy" id="1399"/>
    <lineage>
        <taxon>Bacteria</taxon>
        <taxon>Bacillati</taxon>
        <taxon>Bacillota</taxon>
        <taxon>Bacilli</taxon>
        <taxon>Bacillales</taxon>
        <taxon>Bacillaceae</taxon>
        <taxon>Cytobacillus</taxon>
    </lineage>
</organism>
<dbReference type="Proteomes" id="UP000465778">
    <property type="component" value="Unassembled WGS sequence"/>
</dbReference>
<evidence type="ECO:0000313" key="3">
    <source>
        <dbReference type="Proteomes" id="UP000465778"/>
    </source>
</evidence>
<dbReference type="GO" id="GO:0005829">
    <property type="term" value="C:cytosol"/>
    <property type="evidence" value="ECO:0007669"/>
    <property type="project" value="TreeGrafter"/>
</dbReference>